<feature type="coiled-coil region" evidence="7">
    <location>
        <begin position="38"/>
        <end position="65"/>
    </location>
</feature>
<dbReference type="EMBL" id="LGRX02035823">
    <property type="protein sequence ID" value="KAK3233008.1"/>
    <property type="molecule type" value="Genomic_DNA"/>
</dbReference>
<evidence type="ECO:0000259" key="10">
    <source>
        <dbReference type="Pfam" id="PF23452"/>
    </source>
</evidence>
<accession>A0AAE0BAG4</accession>
<dbReference type="Pfam" id="PF23452">
    <property type="entry name" value="HPAT"/>
    <property type="match status" value="1"/>
</dbReference>
<evidence type="ECO:0000256" key="5">
    <source>
        <dbReference type="ARBA" id="ARBA00022989"/>
    </source>
</evidence>
<evidence type="ECO:0000256" key="8">
    <source>
        <dbReference type="SAM" id="MobiDB-lite"/>
    </source>
</evidence>
<keyword evidence="6" id="KW-0472">Membrane</keyword>
<keyword evidence="9" id="KW-0732">Signal</keyword>
<gene>
    <name evidence="11" type="ORF">CYMTET_56681</name>
</gene>
<sequence>MARRRSSSSSFSNLVLLALTLALFTGGLSWYRSSSNNLPASLSRVEEAHERIDALEEKVDALMRAGKGQGSNAASEQPKISEETSTDFGRVKRPKGVVTQPGIHAIVTSNGNRYMNWQTRVSYNSYMRQSRAPGSQFKAFTRLLHRATDDELMQEVPTVRIPSDHPDCDVWCSYPVADRGPALLRFLNMKIAWQYEHILVLETDHIFVAPLTIPLPQKVRLGHLPAALSHCDPKLSLDGPLHLVALQVRVSPVGTCRSYLTGGLCMSTLALLRGSNCLHFQAQDSALWCCHVPA</sequence>
<feature type="region of interest" description="Disordered" evidence="8">
    <location>
        <begin position="65"/>
        <end position="94"/>
    </location>
</feature>
<evidence type="ECO:0000256" key="1">
    <source>
        <dbReference type="ARBA" id="ARBA00004167"/>
    </source>
</evidence>
<evidence type="ECO:0000256" key="3">
    <source>
        <dbReference type="ARBA" id="ARBA00022679"/>
    </source>
</evidence>
<feature type="signal peptide" evidence="9">
    <location>
        <begin position="1"/>
        <end position="29"/>
    </location>
</feature>
<evidence type="ECO:0000256" key="9">
    <source>
        <dbReference type="SAM" id="SignalP"/>
    </source>
</evidence>
<dbReference type="Proteomes" id="UP001190700">
    <property type="component" value="Unassembled WGS sequence"/>
</dbReference>
<dbReference type="PANTHER" id="PTHR31485:SF17">
    <property type="match status" value="1"/>
</dbReference>
<feature type="chain" id="PRO_5042132365" description="Hydroxyproline O-arabinosyltransferase-like domain-containing protein" evidence="9">
    <location>
        <begin position="30"/>
        <end position="294"/>
    </location>
</feature>
<dbReference type="PANTHER" id="PTHR31485">
    <property type="entry name" value="PEPTIDYL SERINE ALPHA-GALACTOSYLTRANSFERASE"/>
    <property type="match status" value="1"/>
</dbReference>
<name>A0AAE0BAG4_9CHLO</name>
<dbReference type="GO" id="GO:0016757">
    <property type="term" value="F:glycosyltransferase activity"/>
    <property type="evidence" value="ECO:0007669"/>
    <property type="project" value="UniProtKB-KW"/>
</dbReference>
<reference evidence="11 12" key="1">
    <citation type="journal article" date="2015" name="Genome Biol. Evol.">
        <title>Comparative Genomics of a Bacterivorous Green Alga Reveals Evolutionary Causalities and Consequences of Phago-Mixotrophic Mode of Nutrition.</title>
        <authorList>
            <person name="Burns J.A."/>
            <person name="Paasch A."/>
            <person name="Narechania A."/>
            <person name="Kim E."/>
        </authorList>
    </citation>
    <scope>NUCLEOTIDE SEQUENCE [LARGE SCALE GENOMIC DNA]</scope>
    <source>
        <strain evidence="11 12">PLY_AMNH</strain>
    </source>
</reference>
<keyword evidence="5" id="KW-1133">Transmembrane helix</keyword>
<proteinExistence type="predicted"/>
<keyword evidence="2" id="KW-0328">Glycosyltransferase</keyword>
<comment type="caution">
    <text evidence="11">The sequence shown here is derived from an EMBL/GenBank/DDBJ whole genome shotgun (WGS) entry which is preliminary data.</text>
</comment>
<evidence type="ECO:0000313" key="12">
    <source>
        <dbReference type="Proteomes" id="UP001190700"/>
    </source>
</evidence>
<keyword evidence="7" id="KW-0175">Coiled coil</keyword>
<feature type="domain" description="Hydroxyproline O-arabinosyltransferase-like" evidence="10">
    <location>
        <begin position="104"/>
        <end position="212"/>
    </location>
</feature>
<evidence type="ECO:0000256" key="7">
    <source>
        <dbReference type="SAM" id="Coils"/>
    </source>
</evidence>
<protein>
    <recommendedName>
        <fullName evidence="10">Hydroxyproline O-arabinosyltransferase-like domain-containing protein</fullName>
    </recommendedName>
</protein>
<dbReference type="GO" id="GO:0016020">
    <property type="term" value="C:membrane"/>
    <property type="evidence" value="ECO:0007669"/>
    <property type="project" value="UniProtKB-SubCell"/>
</dbReference>
<evidence type="ECO:0000256" key="2">
    <source>
        <dbReference type="ARBA" id="ARBA00022676"/>
    </source>
</evidence>
<evidence type="ECO:0000313" key="11">
    <source>
        <dbReference type="EMBL" id="KAK3233008.1"/>
    </source>
</evidence>
<comment type="subcellular location">
    <subcellularLocation>
        <location evidence="1">Membrane</location>
        <topology evidence="1">Single-pass membrane protein</topology>
    </subcellularLocation>
</comment>
<evidence type="ECO:0000256" key="4">
    <source>
        <dbReference type="ARBA" id="ARBA00022692"/>
    </source>
</evidence>
<dbReference type="AlphaFoldDB" id="A0AAE0BAG4"/>
<dbReference type="InterPro" id="IPR044845">
    <property type="entry name" value="HPAT/SRGT1-like"/>
</dbReference>
<dbReference type="InterPro" id="IPR056508">
    <property type="entry name" value="HPAT-like"/>
</dbReference>
<keyword evidence="3" id="KW-0808">Transferase</keyword>
<evidence type="ECO:0000256" key="6">
    <source>
        <dbReference type="ARBA" id="ARBA00023136"/>
    </source>
</evidence>
<keyword evidence="12" id="KW-1185">Reference proteome</keyword>
<organism evidence="11 12">
    <name type="scientific">Cymbomonas tetramitiformis</name>
    <dbReference type="NCBI Taxonomy" id="36881"/>
    <lineage>
        <taxon>Eukaryota</taxon>
        <taxon>Viridiplantae</taxon>
        <taxon>Chlorophyta</taxon>
        <taxon>Pyramimonadophyceae</taxon>
        <taxon>Pyramimonadales</taxon>
        <taxon>Pyramimonadaceae</taxon>
        <taxon>Cymbomonas</taxon>
    </lineage>
</organism>
<keyword evidence="4" id="KW-0812">Transmembrane</keyword>